<keyword evidence="2" id="KW-1185">Reference proteome</keyword>
<dbReference type="AlphaFoldDB" id="A0A7J5XKM7"/>
<name>A0A7J5XKM7_DISMA</name>
<dbReference type="EMBL" id="JAAKFY010000023">
    <property type="protein sequence ID" value="KAF3837511.1"/>
    <property type="molecule type" value="Genomic_DNA"/>
</dbReference>
<gene>
    <name evidence="1" type="ORF">F7725_004975</name>
</gene>
<proteinExistence type="predicted"/>
<evidence type="ECO:0000313" key="1">
    <source>
        <dbReference type="EMBL" id="KAF3837511.1"/>
    </source>
</evidence>
<protein>
    <submittedName>
        <fullName evidence="1">Uncharacterized protein</fullName>
    </submittedName>
</protein>
<evidence type="ECO:0000313" key="2">
    <source>
        <dbReference type="Proteomes" id="UP000518266"/>
    </source>
</evidence>
<comment type="caution">
    <text evidence="1">The sequence shown here is derived from an EMBL/GenBank/DDBJ whole genome shotgun (WGS) entry which is preliminary data.</text>
</comment>
<accession>A0A7J5XKM7</accession>
<sequence>MNHFDISHGRNVSPEVLYSFGEEENSFVLTFDTKAAGTRSLMKELETELRSVCCWGFWNVVVYRVAIIKSSRNHDVSSSATNASAENQISFTATAFQESDIGSG</sequence>
<reference evidence="1 2" key="1">
    <citation type="submission" date="2020-03" db="EMBL/GenBank/DDBJ databases">
        <title>Dissostichus mawsoni Genome sequencing and assembly.</title>
        <authorList>
            <person name="Park H."/>
        </authorList>
    </citation>
    <scope>NUCLEOTIDE SEQUENCE [LARGE SCALE GENOMIC DNA]</scope>
    <source>
        <strain evidence="1">DM0001</strain>
        <tissue evidence="1">Muscle</tissue>
    </source>
</reference>
<dbReference type="Proteomes" id="UP000518266">
    <property type="component" value="Unassembled WGS sequence"/>
</dbReference>
<organism evidence="1 2">
    <name type="scientific">Dissostichus mawsoni</name>
    <name type="common">Antarctic cod</name>
    <dbReference type="NCBI Taxonomy" id="36200"/>
    <lineage>
        <taxon>Eukaryota</taxon>
        <taxon>Metazoa</taxon>
        <taxon>Chordata</taxon>
        <taxon>Craniata</taxon>
        <taxon>Vertebrata</taxon>
        <taxon>Euteleostomi</taxon>
        <taxon>Actinopterygii</taxon>
        <taxon>Neopterygii</taxon>
        <taxon>Teleostei</taxon>
        <taxon>Neoteleostei</taxon>
        <taxon>Acanthomorphata</taxon>
        <taxon>Eupercaria</taxon>
        <taxon>Perciformes</taxon>
        <taxon>Notothenioidei</taxon>
        <taxon>Nototheniidae</taxon>
        <taxon>Dissostichus</taxon>
    </lineage>
</organism>